<accession>A0AAU6WB64</accession>
<organism evidence="6 7">
    <name type="scientific">Glutamicibacter ectropisis</name>
    <dbReference type="NCBI Taxonomy" id="3046593"/>
    <lineage>
        <taxon>Bacteria</taxon>
        <taxon>Bacillati</taxon>
        <taxon>Actinomycetota</taxon>
        <taxon>Actinomycetes</taxon>
        <taxon>Micrococcales</taxon>
        <taxon>Micrococcaceae</taxon>
        <taxon>Glutamicibacter</taxon>
    </lineage>
</organism>
<dbReference type="Pfam" id="PF21073">
    <property type="entry name" value="GDH_HM1"/>
    <property type="match status" value="1"/>
</dbReference>
<protein>
    <submittedName>
        <fullName evidence="6">NAD-glutamate dehydrogenase</fullName>
        <ecNumber evidence="6">1.4.1.2</ecNumber>
    </submittedName>
</protein>
<dbReference type="InterPro" id="IPR048381">
    <property type="entry name" value="GDH_C"/>
</dbReference>
<name>A0AAU6WB64_9MICC</name>
<dbReference type="GO" id="GO:0004069">
    <property type="term" value="F:L-aspartate:2-oxoglutarate aminotransferase activity"/>
    <property type="evidence" value="ECO:0007669"/>
    <property type="project" value="InterPro"/>
</dbReference>
<dbReference type="EMBL" id="CP125942">
    <property type="protein sequence ID" value="XAO44744.1"/>
    <property type="molecule type" value="Genomic_DNA"/>
</dbReference>
<dbReference type="Pfam" id="PF21079">
    <property type="entry name" value="GDH_HM2"/>
    <property type="match status" value="1"/>
</dbReference>
<feature type="domain" description="NAD-glutamate dehydrogenase ACT2" evidence="4">
    <location>
        <begin position="396"/>
        <end position="485"/>
    </location>
</feature>
<evidence type="ECO:0000313" key="6">
    <source>
        <dbReference type="EMBL" id="XAO44744.1"/>
    </source>
</evidence>
<dbReference type="Gene3D" id="3.40.50.720">
    <property type="entry name" value="NAD(P)-binding Rossmann-like Domain"/>
    <property type="match status" value="1"/>
</dbReference>
<feature type="domain" description="NAD-specific glutamate dehydrogenase C-terminal" evidence="2">
    <location>
        <begin position="1262"/>
        <end position="1597"/>
    </location>
</feature>
<evidence type="ECO:0000259" key="1">
    <source>
        <dbReference type="Pfam" id="PF05088"/>
    </source>
</evidence>
<keyword evidence="6" id="KW-0560">Oxidoreductase</keyword>
<feature type="domain" description="NAD-glutamate dehydrogenase N-terminal ACT1" evidence="3">
    <location>
        <begin position="15"/>
        <end position="168"/>
    </location>
</feature>
<evidence type="ECO:0000313" key="7">
    <source>
        <dbReference type="Proteomes" id="UP001486888"/>
    </source>
</evidence>
<dbReference type="InterPro" id="IPR049059">
    <property type="entry name" value="NAD_Glu_DH_HM1"/>
</dbReference>
<dbReference type="PIRSF" id="PIRSF036761">
    <property type="entry name" value="GDH_Mll4104"/>
    <property type="match status" value="1"/>
</dbReference>
<dbReference type="Pfam" id="PF21075">
    <property type="entry name" value="GDH_ACT1"/>
    <property type="match status" value="1"/>
</dbReference>
<sequence>MSESFMDATLTPKLVSEYYSQIATEDVAAYRPDELESRVAAHLEIGYEREAETPNVAITRNNGVSVVHIVTDDMPFLVDSVTAALVQLNSPIQLVVHPTFVVSRKSETGEIVKISHTGQQHVASGDTAALSDLSTLISAGTDTRVESWISVELARELSDKQAEEFVERLYSVLADVRISVKDWPAMLDRAKDIAQTLPQTAHAEQIAELPQAAELLDWMANSKFTFLGYREYDLETVNGEDVLVARSGSGLGLMRELESQGPQHLTKRGRITARDKSALIITKANARSTVHRGVYLDYVGVKSFDANGEVNGERRFIGLFSSSVYTSSVKTVPVVRDKVQAVLKSTGFAANSHSGKDITTILENYPRDEMFQISVDDLTKTALGILRLQERRRTSVFLRTDEYGRFVTAMVFLPRDRFSTGVRLRVEKELKDSFNAESIEYEAQLGAGALVRLFYRLRLQRHGLIPVVDRTALENRIAKAVRSWSDAIVDTARESLELGDANTLSNAWSEAFPASYKVQFEIEDALKDIDLLSTLNESAQSGPIVSFYDPSPVDEDSPVSKRMKIFVTQPLLLSRILPVLQDLGLDVVDERPYELNPEGVGQRYIYDMGLKFDQDVDFGEVESKLAEAYSAVIRNDAESDSLNALVLREGLSWEQVAMLRAYAHYLLQLGVPNSTGFIANTLVGNASVTHSIVELFQATFDPSLGAEASEAAREEAKNKISEALEAVPTLDADTLLRRFVKVIEATKRTNYFTEHQALAFKLAPEEIDFAPFPRPKHELWVYSPRVEGTHFRFGAVARGGLRWSDRREDFRTEVLGLVKAQMVKNSVIVPTGAKGGFYAKQLPNPAQDRAAWMEEGKSAYKIFIGTLLQLTDNMVTDSTGEHIVAPENVVRRDGDDSYLVVAADKGTASFSDIANSLSAQKGHWLGDAFASGGSVGYDHKGMGITARGAWESVKRHFFELGIDTQSEEFTAVGVGDMSGDVFGNGLRRTPTVKLVAAFDHRDIFLDPNPDAQVAFDERQRLYDLPRSSWADYNKELISAGGGVYSRSLKSIPISPEVRAVLGLAESTLKLSPNELLKAILSAPVDLLYNGGIGTYVKASSETHGQVGDRANDAIRIDGKDLRVKVIGEGGNLGMTQLGRIEAARQGVLLNSDAIDNSAGVDTSDREVNIKIFVDRQISAGNLTADERTDFLLSMTDNVGDLVLKTNFEQNVLLLNEKHAALTWAPAYERLMQWLESAADLNRELEFLPSTAELEERRASGGAMTTPELSVLAAYSKIQLANALTESDLADDPYFAETLRRYFPEQLVERFGDQLDSHPLRREIIATVIANDIVNVGGITYVFRAMEETGASEVQIAKVFCALREVYGFDRQFDAINAQPAGTSLKHWGRQHHDMRRLLDRATRWFINRVDEQLLVSEAVTRFQDTVTELRKALPTIIRGNDLERFNDWRDEALGFGIPELRASMWATQFESYALLDIAEYVHRTSTTASKVAETYFVLYDLFGVDSLLNRITKLPRSDRWQALARAAMRDDLYTTIIDLTGNILDAHGDIADPAERVAAWEEANAANLDRAKSMFEEVNSLERDDMASLSVALRLLRSIVRR</sequence>
<dbReference type="PANTHER" id="PTHR43403:SF1">
    <property type="entry name" value="NAD-SPECIFIC GLUTAMATE DEHYDROGENASE"/>
    <property type="match status" value="1"/>
</dbReference>
<dbReference type="Proteomes" id="UP001486888">
    <property type="component" value="Chromosome"/>
</dbReference>
<dbReference type="InterPro" id="IPR046346">
    <property type="entry name" value="Aminoacid_DH-like_N_sf"/>
</dbReference>
<dbReference type="InterPro" id="IPR028971">
    <property type="entry name" value="NAD-GDH_cat"/>
</dbReference>
<dbReference type="GO" id="GO:0004352">
    <property type="term" value="F:glutamate dehydrogenase (NAD+) activity"/>
    <property type="evidence" value="ECO:0007669"/>
    <property type="project" value="UniProtKB-EC"/>
</dbReference>
<dbReference type="PANTHER" id="PTHR43403">
    <property type="entry name" value="NAD-SPECIFIC GLUTAMATE DEHYDROGENASE"/>
    <property type="match status" value="1"/>
</dbReference>
<evidence type="ECO:0000259" key="5">
    <source>
        <dbReference type="Pfam" id="PF21077"/>
    </source>
</evidence>
<dbReference type="InterPro" id="IPR049062">
    <property type="entry name" value="NAD_Glu_DH_ACT2"/>
</dbReference>
<dbReference type="Pfam" id="PF05088">
    <property type="entry name" value="Bac_GDH_CD"/>
    <property type="match status" value="1"/>
</dbReference>
<dbReference type="Pfam" id="PF21077">
    <property type="entry name" value="GDH_ACT3"/>
    <property type="match status" value="1"/>
</dbReference>
<reference evidence="6 7" key="1">
    <citation type="submission" date="2023-05" db="EMBL/GenBank/DDBJ databases">
        <title>Glutamicibacter sp. B1, complete genome.</title>
        <authorList>
            <person name="Long Y.H."/>
            <person name="Fang T."/>
            <person name="Li X.Y."/>
        </authorList>
    </citation>
    <scope>NUCLEOTIDE SEQUENCE [LARGE SCALE GENOMIC DNA]</scope>
    <source>
        <strain evidence="6 7">B1</strain>
    </source>
</reference>
<keyword evidence="7" id="KW-1185">Reference proteome</keyword>
<evidence type="ECO:0000259" key="2">
    <source>
        <dbReference type="Pfam" id="PF21074"/>
    </source>
</evidence>
<dbReference type="SUPFAM" id="SSF51735">
    <property type="entry name" value="NAD(P)-binding Rossmann-fold domains"/>
    <property type="match status" value="1"/>
</dbReference>
<dbReference type="Pfam" id="PF21076">
    <property type="entry name" value="GDH_ACT2"/>
    <property type="match status" value="1"/>
</dbReference>
<dbReference type="InterPro" id="IPR049056">
    <property type="entry name" value="NAD_Glu_DH_HM3"/>
</dbReference>
<dbReference type="InterPro" id="IPR024727">
    <property type="entry name" value="NAD_Glu_DH_N_ACT1"/>
</dbReference>
<gene>
    <name evidence="6" type="ORF">QMQ05_10240</name>
</gene>
<evidence type="ECO:0000259" key="3">
    <source>
        <dbReference type="Pfam" id="PF21075"/>
    </source>
</evidence>
<dbReference type="KEGG" id="gey:QMQ05_10240"/>
<dbReference type="EC" id="1.4.1.2" evidence="6"/>
<dbReference type="GO" id="GO:0006538">
    <property type="term" value="P:L-glutamate catabolic process"/>
    <property type="evidence" value="ECO:0007669"/>
    <property type="project" value="InterPro"/>
</dbReference>
<dbReference type="Pfam" id="PF21074">
    <property type="entry name" value="GDH_C"/>
    <property type="match status" value="1"/>
</dbReference>
<dbReference type="InterPro" id="IPR036291">
    <property type="entry name" value="NAD(P)-bd_dom_sf"/>
</dbReference>
<dbReference type="SUPFAM" id="SSF53223">
    <property type="entry name" value="Aminoacid dehydrogenase-like, N-terminal domain"/>
    <property type="match status" value="1"/>
</dbReference>
<dbReference type="InterPro" id="IPR007780">
    <property type="entry name" value="NAD_Glu_DH_bac"/>
</dbReference>
<evidence type="ECO:0000259" key="4">
    <source>
        <dbReference type="Pfam" id="PF21076"/>
    </source>
</evidence>
<dbReference type="RefSeq" id="WP_345469742.1">
    <property type="nucleotide sequence ID" value="NZ_CP125942.1"/>
</dbReference>
<dbReference type="InterPro" id="IPR049064">
    <property type="entry name" value="NAD_Glu_DH_ACT3"/>
</dbReference>
<dbReference type="InterPro" id="IPR049058">
    <property type="entry name" value="NAD_Glu_DH_HM2"/>
</dbReference>
<dbReference type="Pfam" id="PF21078">
    <property type="entry name" value="GDH_HM3"/>
    <property type="match status" value="1"/>
</dbReference>
<proteinExistence type="predicted"/>
<feature type="domain" description="NAD-glutamate dehydrogenase catalytic" evidence="1">
    <location>
        <begin position="719"/>
        <end position="1213"/>
    </location>
</feature>
<feature type="domain" description="NAD-glutamate dehydrogenase ACT3" evidence="5">
    <location>
        <begin position="545"/>
        <end position="617"/>
    </location>
</feature>